<dbReference type="SUPFAM" id="SSF54518">
    <property type="entry name" value="Tubby C-terminal domain-like"/>
    <property type="match status" value="1"/>
</dbReference>
<dbReference type="Proteomes" id="UP001190700">
    <property type="component" value="Unassembled WGS sequence"/>
</dbReference>
<dbReference type="Gene3D" id="3.20.90.10">
    <property type="entry name" value="Tubby Protein, Chain A"/>
    <property type="match status" value="1"/>
</dbReference>
<feature type="signal peptide" evidence="1">
    <location>
        <begin position="1"/>
        <end position="17"/>
    </location>
</feature>
<evidence type="ECO:0000313" key="3">
    <source>
        <dbReference type="EMBL" id="KAK3249187.1"/>
    </source>
</evidence>
<feature type="chain" id="PRO_5042290396" description="Tubby C-terminal domain-containing protein" evidence="1">
    <location>
        <begin position="18"/>
        <end position="159"/>
    </location>
</feature>
<comment type="caution">
    <text evidence="3">The sequence shown here is derived from an EMBL/GenBank/DDBJ whole genome shotgun (WGS) entry which is preliminary data.</text>
</comment>
<keyword evidence="4" id="KW-1185">Reference proteome</keyword>
<evidence type="ECO:0000259" key="2">
    <source>
        <dbReference type="Pfam" id="PF01167"/>
    </source>
</evidence>
<keyword evidence="1" id="KW-0732">Signal</keyword>
<dbReference type="Pfam" id="PF01167">
    <property type="entry name" value="Tub"/>
    <property type="match status" value="1"/>
</dbReference>
<feature type="domain" description="Tubby C-terminal" evidence="2">
    <location>
        <begin position="63"/>
        <end position="110"/>
    </location>
</feature>
<sequence length="159" mass="18261">MMVGWLLLADLVLFSMCARRMMTKYGHMTGDFQFHWQLAFQRLGLPATASPPRVAVTSGWEWLAKQDLRNMHLLTTKIPSYKKIDGQWHYCYKWGGRVKVPSVKNFQLVLQADQVPSCPIAPSVVRLTSPFASGPLQRRPILHEVRVTQEINGRLFTQH</sequence>
<dbReference type="AlphaFoldDB" id="A0AAE0F2P8"/>
<dbReference type="InterPro" id="IPR025659">
    <property type="entry name" value="Tubby-like_C"/>
</dbReference>
<evidence type="ECO:0000313" key="4">
    <source>
        <dbReference type="Proteomes" id="UP001190700"/>
    </source>
</evidence>
<protein>
    <recommendedName>
        <fullName evidence="2">Tubby C-terminal domain-containing protein</fullName>
    </recommendedName>
</protein>
<gene>
    <name evidence="3" type="ORF">CYMTET_41376</name>
</gene>
<accession>A0AAE0F2P8</accession>
<organism evidence="3 4">
    <name type="scientific">Cymbomonas tetramitiformis</name>
    <dbReference type="NCBI Taxonomy" id="36881"/>
    <lineage>
        <taxon>Eukaryota</taxon>
        <taxon>Viridiplantae</taxon>
        <taxon>Chlorophyta</taxon>
        <taxon>Pyramimonadophyceae</taxon>
        <taxon>Pyramimonadales</taxon>
        <taxon>Pyramimonadaceae</taxon>
        <taxon>Cymbomonas</taxon>
    </lineage>
</organism>
<evidence type="ECO:0000256" key="1">
    <source>
        <dbReference type="SAM" id="SignalP"/>
    </source>
</evidence>
<dbReference type="InterPro" id="IPR000007">
    <property type="entry name" value="Tubby_C"/>
</dbReference>
<reference evidence="3 4" key="1">
    <citation type="journal article" date="2015" name="Genome Biol. Evol.">
        <title>Comparative Genomics of a Bacterivorous Green Alga Reveals Evolutionary Causalities and Consequences of Phago-Mixotrophic Mode of Nutrition.</title>
        <authorList>
            <person name="Burns J.A."/>
            <person name="Paasch A."/>
            <person name="Narechania A."/>
            <person name="Kim E."/>
        </authorList>
    </citation>
    <scope>NUCLEOTIDE SEQUENCE [LARGE SCALE GENOMIC DNA]</scope>
    <source>
        <strain evidence="3 4">PLY_AMNH</strain>
    </source>
</reference>
<dbReference type="EMBL" id="LGRX02027565">
    <property type="protein sequence ID" value="KAK3249187.1"/>
    <property type="molecule type" value="Genomic_DNA"/>
</dbReference>
<name>A0AAE0F2P8_9CHLO</name>
<proteinExistence type="predicted"/>